<comment type="caution">
    <text evidence="2">The sequence shown here is derived from an EMBL/GenBank/DDBJ whole genome shotgun (WGS) entry which is preliminary data.</text>
</comment>
<evidence type="ECO:0000313" key="2">
    <source>
        <dbReference type="EMBL" id="KAF2724182.1"/>
    </source>
</evidence>
<feature type="transmembrane region" description="Helical" evidence="1">
    <location>
        <begin position="43"/>
        <end position="63"/>
    </location>
</feature>
<evidence type="ECO:0000313" key="3">
    <source>
        <dbReference type="Proteomes" id="UP000799441"/>
    </source>
</evidence>
<keyword evidence="1" id="KW-0812">Transmembrane</keyword>
<dbReference type="AlphaFoldDB" id="A0A9P4UQ62"/>
<keyword evidence="1" id="KW-1133">Transmembrane helix</keyword>
<proteinExistence type="predicted"/>
<gene>
    <name evidence="2" type="ORF">K431DRAFT_282452</name>
</gene>
<keyword evidence="3" id="KW-1185">Reference proteome</keyword>
<dbReference type="Proteomes" id="UP000799441">
    <property type="component" value="Unassembled WGS sequence"/>
</dbReference>
<organism evidence="2 3">
    <name type="scientific">Polychaeton citri CBS 116435</name>
    <dbReference type="NCBI Taxonomy" id="1314669"/>
    <lineage>
        <taxon>Eukaryota</taxon>
        <taxon>Fungi</taxon>
        <taxon>Dikarya</taxon>
        <taxon>Ascomycota</taxon>
        <taxon>Pezizomycotina</taxon>
        <taxon>Dothideomycetes</taxon>
        <taxon>Dothideomycetidae</taxon>
        <taxon>Capnodiales</taxon>
        <taxon>Capnodiaceae</taxon>
        <taxon>Polychaeton</taxon>
    </lineage>
</organism>
<name>A0A9P4UQ62_9PEZI</name>
<dbReference type="OrthoDB" id="3641029at2759"/>
<reference evidence="2" key="1">
    <citation type="journal article" date="2020" name="Stud. Mycol.">
        <title>101 Dothideomycetes genomes: a test case for predicting lifestyles and emergence of pathogens.</title>
        <authorList>
            <person name="Haridas S."/>
            <person name="Albert R."/>
            <person name="Binder M."/>
            <person name="Bloem J."/>
            <person name="Labutti K."/>
            <person name="Salamov A."/>
            <person name="Andreopoulos B."/>
            <person name="Baker S."/>
            <person name="Barry K."/>
            <person name="Bills G."/>
            <person name="Bluhm B."/>
            <person name="Cannon C."/>
            <person name="Castanera R."/>
            <person name="Culley D."/>
            <person name="Daum C."/>
            <person name="Ezra D."/>
            <person name="Gonzalez J."/>
            <person name="Henrissat B."/>
            <person name="Kuo A."/>
            <person name="Liang C."/>
            <person name="Lipzen A."/>
            <person name="Lutzoni F."/>
            <person name="Magnuson J."/>
            <person name="Mondo S."/>
            <person name="Nolan M."/>
            <person name="Ohm R."/>
            <person name="Pangilinan J."/>
            <person name="Park H.-J."/>
            <person name="Ramirez L."/>
            <person name="Alfaro M."/>
            <person name="Sun H."/>
            <person name="Tritt A."/>
            <person name="Yoshinaga Y."/>
            <person name="Zwiers L.-H."/>
            <person name="Turgeon B."/>
            <person name="Goodwin S."/>
            <person name="Spatafora J."/>
            <person name="Crous P."/>
            <person name="Grigoriev I."/>
        </authorList>
    </citation>
    <scope>NUCLEOTIDE SEQUENCE</scope>
    <source>
        <strain evidence="2">CBS 116435</strain>
    </source>
</reference>
<protein>
    <submittedName>
        <fullName evidence="2">Uncharacterized protein</fullName>
    </submittedName>
</protein>
<sequence>MPTLLFTRTTLNSSGSAAAADDRKSILLEPGKIVVSRTTFTAVITLCALLTLISLLGIAGLTYREYARNRQNQIAKTWALKGGLHSQASTSNPKRITLMRKAVDDEFSSKYGGCLTHPVVENPYLLAAEPVELMQEERLCEAPAIPAKACRGYREDGKESEGATAKAKRKTQQRMSLWFDAAKGLWVQNR</sequence>
<accession>A0A9P4UQ62</accession>
<evidence type="ECO:0000256" key="1">
    <source>
        <dbReference type="SAM" id="Phobius"/>
    </source>
</evidence>
<keyword evidence="1" id="KW-0472">Membrane</keyword>
<dbReference type="EMBL" id="MU003773">
    <property type="protein sequence ID" value="KAF2724182.1"/>
    <property type="molecule type" value="Genomic_DNA"/>
</dbReference>